<evidence type="ECO:0000256" key="7">
    <source>
        <dbReference type="SAM" id="Phobius"/>
    </source>
</evidence>
<evidence type="ECO:0000256" key="6">
    <source>
        <dbReference type="PROSITE-ProRule" id="PRU00284"/>
    </source>
</evidence>
<evidence type="ECO:0000256" key="3">
    <source>
        <dbReference type="ARBA" id="ARBA00023136"/>
    </source>
</evidence>
<dbReference type="SMART" id="SM00283">
    <property type="entry name" value="MA"/>
    <property type="match status" value="1"/>
</dbReference>
<keyword evidence="7" id="KW-0812">Transmembrane</keyword>
<dbReference type="PRINTS" id="PR00260">
    <property type="entry name" value="CHEMTRNSDUCR"/>
</dbReference>
<comment type="similarity">
    <text evidence="5">Belongs to the methyl-accepting chemotaxis (MCP) protein family.</text>
</comment>
<dbReference type="Pfam" id="PF00672">
    <property type="entry name" value="HAMP"/>
    <property type="match status" value="1"/>
</dbReference>
<keyword evidence="4 6" id="KW-0807">Transducer</keyword>
<dbReference type="SMART" id="SM00304">
    <property type="entry name" value="HAMP"/>
    <property type="match status" value="2"/>
</dbReference>
<reference evidence="10 11" key="1">
    <citation type="submission" date="2024-04" db="EMBL/GenBank/DDBJ databases">
        <authorList>
            <person name="Wu Y.S."/>
            <person name="Zhang L."/>
        </authorList>
    </citation>
    <scope>NUCLEOTIDE SEQUENCE [LARGE SCALE GENOMIC DNA]</scope>
    <source>
        <strain evidence="10 11">KG-01</strain>
    </source>
</reference>
<keyword evidence="3 7" id="KW-0472">Membrane</keyword>
<organism evidence="10 11">
    <name type="scientific">Kurthia gibsonii</name>
    <dbReference type="NCBI Taxonomy" id="33946"/>
    <lineage>
        <taxon>Bacteria</taxon>
        <taxon>Bacillati</taxon>
        <taxon>Bacillota</taxon>
        <taxon>Bacilli</taxon>
        <taxon>Bacillales</taxon>
        <taxon>Caryophanaceae</taxon>
        <taxon>Kurthia</taxon>
    </lineage>
</organism>
<accession>A0ABU9LKZ6</accession>
<dbReference type="Pfam" id="PF00015">
    <property type="entry name" value="MCPsignal"/>
    <property type="match status" value="1"/>
</dbReference>
<evidence type="ECO:0000259" key="8">
    <source>
        <dbReference type="PROSITE" id="PS50111"/>
    </source>
</evidence>
<evidence type="ECO:0000313" key="10">
    <source>
        <dbReference type="EMBL" id="MEL5988429.1"/>
    </source>
</evidence>
<name>A0ABU9LKZ6_9BACL</name>
<keyword evidence="2" id="KW-1003">Cell membrane</keyword>
<dbReference type="InterPro" id="IPR024478">
    <property type="entry name" value="HlyB_4HB_MCP"/>
</dbReference>
<dbReference type="PROSITE" id="PS50111">
    <property type="entry name" value="CHEMOTAXIS_TRANSDUC_2"/>
    <property type="match status" value="1"/>
</dbReference>
<dbReference type="CDD" id="cd11386">
    <property type="entry name" value="MCP_signal"/>
    <property type="match status" value="1"/>
</dbReference>
<feature type="domain" description="HAMP" evidence="9">
    <location>
        <begin position="204"/>
        <end position="258"/>
    </location>
</feature>
<proteinExistence type="inferred from homology"/>
<comment type="caution">
    <text evidence="10">The sequence shown here is derived from an EMBL/GenBank/DDBJ whole genome shotgun (WGS) entry which is preliminary data.</text>
</comment>
<gene>
    <name evidence="10" type="ORF">AAF454_08410</name>
</gene>
<dbReference type="Pfam" id="PF12729">
    <property type="entry name" value="4HB_MCP_1"/>
    <property type="match status" value="1"/>
</dbReference>
<evidence type="ECO:0000313" key="11">
    <source>
        <dbReference type="Proteomes" id="UP001398420"/>
    </source>
</evidence>
<dbReference type="CDD" id="cd06225">
    <property type="entry name" value="HAMP"/>
    <property type="match status" value="1"/>
</dbReference>
<evidence type="ECO:0000256" key="2">
    <source>
        <dbReference type="ARBA" id="ARBA00022475"/>
    </source>
</evidence>
<dbReference type="Gene3D" id="1.10.287.950">
    <property type="entry name" value="Methyl-accepting chemotaxis protein"/>
    <property type="match status" value="1"/>
</dbReference>
<sequence length="563" mass="62386">MKIKAKLRLVMLVLTTAVIITAGMSIYQLKSTKQAYEIMQEHEAFQLLLKSVQYRFTGISNDERAYLLTGEEALTQQIEKKKEDIATYLNEAKQTPHLEKDNLQDLQTIEENMNQYFEQSKDMMSLYQRGDKKQALMVHTGKQRSIRKELVDPSVEKMNETVNQEIAVYKENLESTQKNQSITFYTLVFILLVIGQVFAYLIARSIIRPINSMTDSLKEIAEGEGDLTKEIPVTTKDELGVMGKTFNQMLEQLRSLIREVSSSAEQVAASSEQLTASSEETTHATEKISTTVQEVAHGSEKQLQSLHETTSTVQQVTAIVDDMTKHTNQATKTATIASEQAIEGAKAISNMTTQMDEINQTVSNLSEDVTHLGERSSEIRQIVDTITAIAEQTNLLALNAAIEAARAGEHGRGFTIVSEEVRKLAEQSAESAKQISDLIATIQQETAQTVHSMNATTNKVTAGIGLVKVAGTSFESIQQSIAETATKMQEVTKSFNVMNTSTEQMARQTSILEQITEQTDQGTQEMASATEEQLAAMEEIAASSASLSDMAENLQILVRKFKV</sequence>
<dbReference type="InterPro" id="IPR004089">
    <property type="entry name" value="MCPsignal_dom"/>
</dbReference>
<feature type="transmembrane region" description="Helical" evidence="7">
    <location>
        <begin position="182"/>
        <end position="203"/>
    </location>
</feature>
<evidence type="ECO:0000256" key="1">
    <source>
        <dbReference type="ARBA" id="ARBA00004236"/>
    </source>
</evidence>
<dbReference type="SUPFAM" id="SSF58104">
    <property type="entry name" value="Methyl-accepting chemotaxis protein (MCP) signaling domain"/>
    <property type="match status" value="1"/>
</dbReference>
<dbReference type="Gene3D" id="6.10.340.10">
    <property type="match status" value="1"/>
</dbReference>
<dbReference type="RefSeq" id="WP_342302931.1">
    <property type="nucleotide sequence ID" value="NZ_JBCEWA010000005.1"/>
</dbReference>
<dbReference type="InterPro" id="IPR004090">
    <property type="entry name" value="Chemotax_Me-accpt_rcpt"/>
</dbReference>
<dbReference type="PROSITE" id="PS50885">
    <property type="entry name" value="HAMP"/>
    <property type="match status" value="1"/>
</dbReference>
<keyword evidence="7" id="KW-1133">Transmembrane helix</keyword>
<evidence type="ECO:0000256" key="5">
    <source>
        <dbReference type="ARBA" id="ARBA00029447"/>
    </source>
</evidence>
<dbReference type="Proteomes" id="UP001398420">
    <property type="component" value="Unassembled WGS sequence"/>
</dbReference>
<dbReference type="PANTHER" id="PTHR32089:SF112">
    <property type="entry name" value="LYSOZYME-LIKE PROTEIN-RELATED"/>
    <property type="match status" value="1"/>
</dbReference>
<feature type="domain" description="Methyl-accepting transducer" evidence="8">
    <location>
        <begin position="277"/>
        <end position="548"/>
    </location>
</feature>
<dbReference type="PANTHER" id="PTHR32089">
    <property type="entry name" value="METHYL-ACCEPTING CHEMOTAXIS PROTEIN MCPB"/>
    <property type="match status" value="1"/>
</dbReference>
<keyword evidence="11" id="KW-1185">Reference proteome</keyword>
<comment type="subcellular location">
    <subcellularLocation>
        <location evidence="1">Cell membrane</location>
    </subcellularLocation>
</comment>
<protein>
    <submittedName>
        <fullName evidence="10">Methyl-accepting chemotaxis protein</fullName>
    </submittedName>
</protein>
<evidence type="ECO:0000259" key="9">
    <source>
        <dbReference type="PROSITE" id="PS50885"/>
    </source>
</evidence>
<dbReference type="EMBL" id="JBCEWA010000005">
    <property type="protein sequence ID" value="MEL5988429.1"/>
    <property type="molecule type" value="Genomic_DNA"/>
</dbReference>
<evidence type="ECO:0000256" key="4">
    <source>
        <dbReference type="ARBA" id="ARBA00023224"/>
    </source>
</evidence>
<dbReference type="InterPro" id="IPR003660">
    <property type="entry name" value="HAMP_dom"/>
</dbReference>